<proteinExistence type="predicted"/>
<accession>A0A8D8S330</accession>
<organism evidence="1">
    <name type="scientific">Cacopsylla melanoneura</name>
    <dbReference type="NCBI Taxonomy" id="428564"/>
    <lineage>
        <taxon>Eukaryota</taxon>
        <taxon>Metazoa</taxon>
        <taxon>Ecdysozoa</taxon>
        <taxon>Arthropoda</taxon>
        <taxon>Hexapoda</taxon>
        <taxon>Insecta</taxon>
        <taxon>Pterygota</taxon>
        <taxon>Neoptera</taxon>
        <taxon>Paraneoptera</taxon>
        <taxon>Hemiptera</taxon>
        <taxon>Sternorrhyncha</taxon>
        <taxon>Psylloidea</taxon>
        <taxon>Psyllidae</taxon>
        <taxon>Psyllinae</taxon>
        <taxon>Cacopsylla</taxon>
    </lineage>
</organism>
<reference evidence="1" key="1">
    <citation type="submission" date="2021-05" db="EMBL/GenBank/DDBJ databases">
        <authorList>
            <person name="Alioto T."/>
            <person name="Alioto T."/>
            <person name="Gomez Garrido J."/>
        </authorList>
    </citation>
    <scope>NUCLEOTIDE SEQUENCE</scope>
</reference>
<dbReference type="EMBL" id="HBUF01194787">
    <property type="protein sequence ID" value="CAG6659651.1"/>
    <property type="molecule type" value="Transcribed_RNA"/>
</dbReference>
<sequence>MWQKVLTPCLSWTAPNFATSFWTNCMRFNPSTRSTSPRITIQTRQALVSSSENHTTSLWTKSHAHSLHSATRNSFTCKTSNIRRVIWRKFSPCTTKSSTRWKNRDSLLKFLEKKSSLRTQILRLSCPN</sequence>
<dbReference type="AlphaFoldDB" id="A0A8D8S330"/>
<evidence type="ECO:0000313" key="1">
    <source>
        <dbReference type="EMBL" id="CAG6659651.1"/>
    </source>
</evidence>
<name>A0A8D8S330_9HEMI</name>
<protein>
    <submittedName>
        <fullName evidence="1">Uncharacterized protein</fullName>
    </submittedName>
</protein>